<dbReference type="SUPFAM" id="SSF46689">
    <property type="entry name" value="Homeodomain-like"/>
    <property type="match status" value="1"/>
</dbReference>
<feature type="compositionally biased region" description="Acidic residues" evidence="1">
    <location>
        <begin position="35"/>
        <end position="54"/>
    </location>
</feature>
<keyword evidence="3" id="KW-1185">Reference proteome</keyword>
<evidence type="ECO:0000256" key="1">
    <source>
        <dbReference type="SAM" id="MobiDB-lite"/>
    </source>
</evidence>
<feature type="region of interest" description="Disordered" evidence="1">
    <location>
        <begin position="1"/>
        <end position="59"/>
    </location>
</feature>
<dbReference type="EMBL" id="KZ819666">
    <property type="protein sequence ID" value="PWN28041.1"/>
    <property type="molecule type" value="Genomic_DNA"/>
</dbReference>
<dbReference type="RefSeq" id="XP_025362653.1">
    <property type="nucleotide sequence ID" value="XM_025508198.1"/>
</dbReference>
<protein>
    <submittedName>
        <fullName evidence="2">Uncharacterized protein</fullName>
    </submittedName>
</protein>
<proteinExistence type="predicted"/>
<evidence type="ECO:0000313" key="3">
    <source>
        <dbReference type="Proteomes" id="UP000245884"/>
    </source>
</evidence>
<feature type="compositionally biased region" description="Low complexity" evidence="1">
    <location>
        <begin position="21"/>
        <end position="34"/>
    </location>
</feature>
<feature type="region of interest" description="Disordered" evidence="1">
    <location>
        <begin position="237"/>
        <end position="289"/>
    </location>
</feature>
<reference evidence="2 3" key="1">
    <citation type="journal article" date="2018" name="Mol. Biol. Evol.">
        <title>Broad Genomic Sampling Reveals a Smut Pathogenic Ancestry of the Fungal Clade Ustilaginomycotina.</title>
        <authorList>
            <person name="Kijpornyongpan T."/>
            <person name="Mondo S.J."/>
            <person name="Barry K."/>
            <person name="Sandor L."/>
            <person name="Lee J."/>
            <person name="Lipzen A."/>
            <person name="Pangilinan J."/>
            <person name="LaButti K."/>
            <person name="Hainaut M."/>
            <person name="Henrissat B."/>
            <person name="Grigoriev I.V."/>
            <person name="Spatafora J.W."/>
            <person name="Aime M.C."/>
        </authorList>
    </citation>
    <scope>NUCLEOTIDE SEQUENCE [LARGE SCALE GENOMIC DNA]</scope>
    <source>
        <strain evidence="2 3">MCA 5214</strain>
    </source>
</reference>
<dbReference type="Proteomes" id="UP000245884">
    <property type="component" value="Unassembled WGS sequence"/>
</dbReference>
<evidence type="ECO:0000313" key="2">
    <source>
        <dbReference type="EMBL" id="PWN28041.1"/>
    </source>
</evidence>
<name>A0A316UUN7_9BASI</name>
<gene>
    <name evidence="2" type="ORF">BDZ90DRAFT_259870</name>
</gene>
<accession>A0A316UUN7</accession>
<sequence length="317" mass="33501">MSDVGAVAGPSRRSVDPVENSSGRSGSASSSSEAAVEDGEPLDATQDEATDADDGESRIKRHAYPPISLDCKRLLMRLVDDGLLDLKGVAKGGPMSLRTARHLRSLWIAGNHSLAEPRRQGRPRKLSSKALDALRTICQQDKNMPLQDMQDSMHAQGYGTIDKSTLSRTRKHLGLATRSFVRAKKGQPSMSKRVIEKEKRARAKADKAASAQAKTVAAAAVAAAAEQEEAATAAASLGAGVSATSDARAKDPGRRQQHLPDLSTQVFFPAGLVQPPPPNHQRTDGASHLQRAANAAFDAFSATSAPAPNSSQSLPFS</sequence>
<organism evidence="2 3">
    <name type="scientific">Jaminaea rosea</name>
    <dbReference type="NCBI Taxonomy" id="1569628"/>
    <lineage>
        <taxon>Eukaryota</taxon>
        <taxon>Fungi</taxon>
        <taxon>Dikarya</taxon>
        <taxon>Basidiomycota</taxon>
        <taxon>Ustilaginomycotina</taxon>
        <taxon>Exobasidiomycetes</taxon>
        <taxon>Microstromatales</taxon>
        <taxon>Microstromatales incertae sedis</taxon>
        <taxon>Jaminaea</taxon>
    </lineage>
</organism>
<dbReference type="GeneID" id="37030021"/>
<dbReference type="AlphaFoldDB" id="A0A316UUN7"/>
<dbReference type="InterPro" id="IPR009057">
    <property type="entry name" value="Homeodomain-like_sf"/>
</dbReference>